<comment type="similarity">
    <text evidence="3">Belongs to the nucleoside phosphorylase PpnP family.</text>
</comment>
<evidence type="ECO:0000313" key="12">
    <source>
        <dbReference type="Proteomes" id="UP000254084"/>
    </source>
</evidence>
<evidence type="ECO:0000313" key="13">
    <source>
        <dbReference type="Proteomes" id="UP000255303"/>
    </source>
</evidence>
<dbReference type="EMBL" id="RHRS01000009">
    <property type="protein sequence ID" value="RRW38087.1"/>
    <property type="molecule type" value="Genomic_DNA"/>
</dbReference>
<dbReference type="EC" id="2.4.2.1" evidence="3"/>
<keyword evidence="11" id="KW-1185">Reference proteome</keyword>
<evidence type="ECO:0000313" key="9">
    <source>
        <dbReference type="EMBL" id="SUD53333.1"/>
    </source>
</evidence>
<dbReference type="InterPro" id="IPR009664">
    <property type="entry name" value="Ppnp"/>
</dbReference>
<accession>A0A379JZB7</accession>
<dbReference type="GeneID" id="300416805"/>
<accession>A0A2T5PR07</accession>
<comment type="catalytic activity">
    <reaction evidence="3">
        <text>cytidine + phosphate = cytosine + alpha-D-ribose 1-phosphate</text>
        <dbReference type="Rhea" id="RHEA:52540"/>
        <dbReference type="ChEBI" id="CHEBI:16040"/>
        <dbReference type="ChEBI" id="CHEBI:17562"/>
        <dbReference type="ChEBI" id="CHEBI:43474"/>
        <dbReference type="ChEBI" id="CHEBI:57720"/>
        <dbReference type="EC" id="2.4.2.2"/>
    </reaction>
</comment>
<proteinExistence type="inferred from homology"/>
<comment type="function">
    <text evidence="3">Catalyzes the phosphorolysis of diverse nucleosides, yielding D-ribose 1-phosphate and the respective free bases. Can use uridine, adenosine, guanosine, cytidine, thymidine, inosine and xanthosine as substrates. Also catalyzes the reverse reactions.</text>
</comment>
<dbReference type="HAMAP" id="MF_01537">
    <property type="entry name" value="Nucleos_phosphorylase_PpnP"/>
    <property type="match status" value="1"/>
</dbReference>
<keyword evidence="2 3" id="KW-0808">Transferase</keyword>
<dbReference type="AlphaFoldDB" id="A0A061CSL5"/>
<evidence type="ECO:0000313" key="6">
    <source>
        <dbReference type="EMBL" id="PTU80165.1"/>
    </source>
</evidence>
<gene>
    <name evidence="3" type="primary">ppnP</name>
    <name evidence="6" type="ORF">DBO86_05035</name>
    <name evidence="7" type="ORF">DFO61_0304</name>
    <name evidence="8" type="ORF">EGJ44_05195</name>
    <name evidence="5" type="ORF">N5J11_19095</name>
    <name evidence="4" type="ORF">N7671_06935</name>
    <name evidence="9" type="ORF">NCTC10692_03848</name>
    <name evidence="10" type="ORF">NCTC10860_02644</name>
</gene>
<reference evidence="12 13" key="2">
    <citation type="submission" date="2018-06" db="EMBL/GenBank/DDBJ databases">
        <authorList>
            <consortium name="Pathogen Informatics"/>
            <person name="Doyle S."/>
        </authorList>
    </citation>
    <scope>NUCLEOTIDE SEQUENCE [LARGE SCALE GENOMIC DNA]</scope>
    <source>
        <strain evidence="9 13">NCTC10692</strain>
        <strain evidence="10 12">NCTC10860</strain>
    </source>
</reference>
<evidence type="ECO:0000313" key="7">
    <source>
        <dbReference type="EMBL" id="RIA35853.1"/>
    </source>
</evidence>
<dbReference type="EMBL" id="JAOCJE010000001">
    <property type="protein sequence ID" value="MDH1341262.1"/>
    <property type="molecule type" value="Genomic_DNA"/>
</dbReference>
<evidence type="ECO:0000313" key="8">
    <source>
        <dbReference type="EMBL" id="RRW38087.1"/>
    </source>
</evidence>
<comment type="catalytic activity">
    <reaction evidence="3">
        <text>thymidine + phosphate = 2-deoxy-alpha-D-ribose 1-phosphate + thymine</text>
        <dbReference type="Rhea" id="RHEA:16037"/>
        <dbReference type="ChEBI" id="CHEBI:17748"/>
        <dbReference type="ChEBI" id="CHEBI:17821"/>
        <dbReference type="ChEBI" id="CHEBI:43474"/>
        <dbReference type="ChEBI" id="CHEBI:57259"/>
        <dbReference type="EC" id="2.4.2.2"/>
    </reaction>
</comment>
<organism evidence="9 13">
    <name type="scientific">Ectopseudomonas oleovorans</name>
    <name type="common">Pseudomonas oleovorans</name>
    <dbReference type="NCBI Taxonomy" id="301"/>
    <lineage>
        <taxon>Bacteria</taxon>
        <taxon>Pseudomonadati</taxon>
        <taxon>Pseudomonadota</taxon>
        <taxon>Gammaproteobacteria</taxon>
        <taxon>Pseudomonadales</taxon>
        <taxon>Pseudomonadaceae</taxon>
        <taxon>Ectopseudomonas</taxon>
    </lineage>
</organism>
<dbReference type="Proteomes" id="UP000272833">
    <property type="component" value="Unassembled WGS sequence"/>
</dbReference>
<reference evidence="4" key="5">
    <citation type="submission" date="2022-09" db="EMBL/GenBank/DDBJ databases">
        <title>Intensive care unit water sources are persistently colonized with multi-drug resistant bacteria and are the site of extensive horizontal gene transfer of antibiotic resistance genes.</title>
        <authorList>
            <person name="Diorio-Toth L."/>
        </authorList>
    </citation>
    <scope>NUCLEOTIDE SEQUENCE</scope>
    <source>
        <strain evidence="5">GD03704</strain>
        <strain evidence="4">GD04000</strain>
    </source>
</reference>
<dbReference type="Proteomes" id="UP000255303">
    <property type="component" value="Unassembled WGS sequence"/>
</dbReference>
<evidence type="ECO:0000313" key="10">
    <source>
        <dbReference type="EMBL" id="SUD60305.1"/>
    </source>
</evidence>
<sequence length="93" mass="10113">MFKVNEYFDGTVKSIGFTMAEGPATIGVMAPGEYEFGTSQLEVMHVVAGALTVKLPGSDSWNTFEAGSKFTVEANSKFQLKVAVDTAYLCEYR</sequence>
<comment type="catalytic activity">
    <reaction evidence="3">
        <text>xanthosine + phosphate = alpha-D-ribose 1-phosphate + xanthine</text>
        <dbReference type="Rhea" id="RHEA:27638"/>
        <dbReference type="ChEBI" id="CHEBI:17712"/>
        <dbReference type="ChEBI" id="CHEBI:18107"/>
        <dbReference type="ChEBI" id="CHEBI:43474"/>
        <dbReference type="ChEBI" id="CHEBI:57720"/>
        <dbReference type="EC" id="2.4.2.1"/>
    </reaction>
</comment>
<dbReference type="InterPro" id="IPR011051">
    <property type="entry name" value="RmlC_Cupin_sf"/>
</dbReference>
<comment type="catalytic activity">
    <reaction evidence="3">
        <text>a purine D-ribonucleoside + phosphate = a purine nucleobase + alpha-D-ribose 1-phosphate</text>
        <dbReference type="Rhea" id="RHEA:19805"/>
        <dbReference type="ChEBI" id="CHEBI:26386"/>
        <dbReference type="ChEBI" id="CHEBI:43474"/>
        <dbReference type="ChEBI" id="CHEBI:57720"/>
        <dbReference type="ChEBI" id="CHEBI:142355"/>
        <dbReference type="EC" id="2.4.2.1"/>
    </reaction>
</comment>
<dbReference type="InterPro" id="IPR014710">
    <property type="entry name" value="RmlC-like_jellyroll"/>
</dbReference>
<evidence type="ECO:0000256" key="2">
    <source>
        <dbReference type="ARBA" id="ARBA00022679"/>
    </source>
</evidence>
<dbReference type="EMBL" id="QASO01000030">
    <property type="protein sequence ID" value="PTU80165.1"/>
    <property type="molecule type" value="Genomic_DNA"/>
</dbReference>
<evidence type="ECO:0000256" key="1">
    <source>
        <dbReference type="ARBA" id="ARBA00022676"/>
    </source>
</evidence>
<dbReference type="GO" id="GO:0005829">
    <property type="term" value="C:cytosol"/>
    <property type="evidence" value="ECO:0007669"/>
    <property type="project" value="TreeGrafter"/>
</dbReference>
<dbReference type="EMBL" id="QXDA01000001">
    <property type="protein sequence ID" value="RIA35853.1"/>
    <property type="molecule type" value="Genomic_DNA"/>
</dbReference>
<dbReference type="Pfam" id="PF06865">
    <property type="entry name" value="Ppnp"/>
    <property type="match status" value="1"/>
</dbReference>
<dbReference type="EMBL" id="UGUV01000002">
    <property type="protein sequence ID" value="SUD53333.1"/>
    <property type="molecule type" value="Genomic_DNA"/>
</dbReference>
<dbReference type="GO" id="GO:0004731">
    <property type="term" value="F:purine-nucleoside phosphorylase activity"/>
    <property type="evidence" value="ECO:0007669"/>
    <property type="project" value="UniProtKB-UniRule"/>
</dbReference>
<dbReference type="CDD" id="cd20296">
    <property type="entry name" value="cupin_PpnP-like"/>
    <property type="match status" value="1"/>
</dbReference>
<comment type="catalytic activity">
    <reaction evidence="3">
        <text>inosine + phosphate = alpha-D-ribose 1-phosphate + hypoxanthine</text>
        <dbReference type="Rhea" id="RHEA:27646"/>
        <dbReference type="ChEBI" id="CHEBI:17368"/>
        <dbReference type="ChEBI" id="CHEBI:17596"/>
        <dbReference type="ChEBI" id="CHEBI:43474"/>
        <dbReference type="ChEBI" id="CHEBI:57720"/>
        <dbReference type="EC" id="2.4.2.1"/>
    </reaction>
</comment>
<comment type="catalytic activity">
    <reaction evidence="3">
        <text>uridine + phosphate = alpha-D-ribose 1-phosphate + uracil</text>
        <dbReference type="Rhea" id="RHEA:24388"/>
        <dbReference type="ChEBI" id="CHEBI:16704"/>
        <dbReference type="ChEBI" id="CHEBI:17568"/>
        <dbReference type="ChEBI" id="CHEBI:43474"/>
        <dbReference type="ChEBI" id="CHEBI:57720"/>
        <dbReference type="EC" id="2.4.2.2"/>
    </reaction>
</comment>
<dbReference type="Proteomes" id="UP001161697">
    <property type="component" value="Unassembled WGS sequence"/>
</dbReference>
<evidence type="ECO:0000313" key="5">
    <source>
        <dbReference type="EMBL" id="MDH1341262.1"/>
    </source>
</evidence>
<dbReference type="PANTHER" id="PTHR36540">
    <property type="entry name" value="PYRIMIDINE/PURINE NUCLEOSIDE PHOSPHORYLASE"/>
    <property type="match status" value="1"/>
</dbReference>
<dbReference type="Proteomes" id="UP000244052">
    <property type="component" value="Unassembled WGS sequence"/>
</dbReference>
<dbReference type="GO" id="GO:0016154">
    <property type="term" value="F:pyrimidine-nucleoside phosphorylase activity"/>
    <property type="evidence" value="ECO:0007669"/>
    <property type="project" value="UniProtKB-UniRule"/>
</dbReference>
<dbReference type="Proteomes" id="UP000265836">
    <property type="component" value="Unassembled WGS sequence"/>
</dbReference>
<dbReference type="SUPFAM" id="SSF51182">
    <property type="entry name" value="RmlC-like cupins"/>
    <property type="match status" value="1"/>
</dbReference>
<comment type="catalytic activity">
    <reaction evidence="3">
        <text>adenosine + phosphate = alpha-D-ribose 1-phosphate + adenine</text>
        <dbReference type="Rhea" id="RHEA:27642"/>
        <dbReference type="ChEBI" id="CHEBI:16335"/>
        <dbReference type="ChEBI" id="CHEBI:16708"/>
        <dbReference type="ChEBI" id="CHEBI:43474"/>
        <dbReference type="ChEBI" id="CHEBI:57720"/>
        <dbReference type="EC" id="2.4.2.1"/>
    </reaction>
</comment>
<comment type="catalytic activity">
    <reaction evidence="3">
        <text>guanosine + phosphate = alpha-D-ribose 1-phosphate + guanine</text>
        <dbReference type="Rhea" id="RHEA:13233"/>
        <dbReference type="ChEBI" id="CHEBI:16235"/>
        <dbReference type="ChEBI" id="CHEBI:16750"/>
        <dbReference type="ChEBI" id="CHEBI:43474"/>
        <dbReference type="ChEBI" id="CHEBI:57720"/>
        <dbReference type="EC" id="2.4.2.1"/>
    </reaction>
</comment>
<protein>
    <recommendedName>
        <fullName evidence="3">Pyrimidine/purine nucleoside phosphorylase</fullName>
        <ecNumber evidence="3">2.4.2.1</ecNumber>
        <ecNumber evidence="3">2.4.2.2</ecNumber>
    </recommendedName>
    <alternativeName>
        <fullName evidence="3">Adenosine phosphorylase</fullName>
    </alternativeName>
    <alternativeName>
        <fullName evidence="3">Cytidine phosphorylase</fullName>
    </alternativeName>
    <alternativeName>
        <fullName evidence="3">Guanosine phosphorylase</fullName>
    </alternativeName>
    <alternativeName>
        <fullName evidence="3">Inosine phosphorylase</fullName>
    </alternativeName>
    <alternativeName>
        <fullName evidence="3">Thymidine phosphorylase</fullName>
    </alternativeName>
    <alternativeName>
        <fullName evidence="3">Uridine phosphorylase</fullName>
    </alternativeName>
    <alternativeName>
        <fullName evidence="3">Xanthosine phosphorylase</fullName>
    </alternativeName>
</protein>
<dbReference type="RefSeq" id="WP_003459961.1">
    <property type="nucleotide sequence ID" value="NZ_CAJQNA010000059.1"/>
</dbReference>
<dbReference type="EMBL" id="JAOEET010000012">
    <property type="protein sequence ID" value="MDH0566990.1"/>
    <property type="molecule type" value="Genomic_DNA"/>
</dbReference>
<dbReference type="FunFam" id="2.60.120.10:FF:000016">
    <property type="entry name" value="Pyrimidine/purine nucleoside phosphorylase"/>
    <property type="match status" value="1"/>
</dbReference>
<evidence type="ECO:0000313" key="14">
    <source>
        <dbReference type="Proteomes" id="UP000265836"/>
    </source>
</evidence>
<dbReference type="Proteomes" id="UP001159292">
    <property type="component" value="Unassembled WGS sequence"/>
</dbReference>
<dbReference type="Proteomes" id="UP000254084">
    <property type="component" value="Unassembled WGS sequence"/>
</dbReference>
<name>A0A061CSL5_ECTOL</name>
<dbReference type="Gene3D" id="2.60.120.10">
    <property type="entry name" value="Jelly Rolls"/>
    <property type="match status" value="1"/>
</dbReference>
<evidence type="ECO:0000256" key="3">
    <source>
        <dbReference type="HAMAP-Rule" id="MF_01537"/>
    </source>
</evidence>
<accession>A0A061CSL5</accession>
<evidence type="ECO:0000313" key="15">
    <source>
        <dbReference type="Proteomes" id="UP000272833"/>
    </source>
</evidence>
<dbReference type="EC" id="2.4.2.2" evidence="3"/>
<evidence type="ECO:0000313" key="4">
    <source>
        <dbReference type="EMBL" id="MDH0566990.1"/>
    </source>
</evidence>
<reference evidence="6 11" key="1">
    <citation type="submission" date="2018-04" db="EMBL/GenBank/DDBJ databases">
        <title>Pseudomonas sp. nov., isolated from mangrove soil.</title>
        <authorList>
            <person name="Chen C."/>
        </authorList>
    </citation>
    <scope>NUCLEOTIDE SEQUENCE [LARGE SCALE GENOMIC DNA]</scope>
    <source>
        <strain evidence="6 11">JCM 14246</strain>
    </source>
</reference>
<dbReference type="EMBL" id="UGUW01000004">
    <property type="protein sequence ID" value="SUD60305.1"/>
    <property type="molecule type" value="Genomic_DNA"/>
</dbReference>
<reference evidence="8 15" key="4">
    <citation type="submission" date="2018-10" db="EMBL/GenBank/DDBJ databases">
        <title>Transmission dynamics of multidrug resistant bacteria on intensive care unit surfaces.</title>
        <authorList>
            <person name="D'Souza A.W."/>
            <person name="Potter R.F."/>
            <person name="Wallace M."/>
            <person name="Shupe A."/>
            <person name="Patel S."/>
            <person name="Sun S."/>
            <person name="Gul D."/>
            <person name="Kwon J.H."/>
            <person name="Andleeb S."/>
            <person name="Burnham C.-A.D."/>
            <person name="Dantas G."/>
        </authorList>
    </citation>
    <scope>NUCLEOTIDE SEQUENCE [LARGE SCALE GENOMIC DNA]</scope>
    <source>
        <strain evidence="8 15">PO_271</strain>
    </source>
</reference>
<evidence type="ECO:0000313" key="11">
    <source>
        <dbReference type="Proteomes" id="UP000244052"/>
    </source>
</evidence>
<keyword evidence="1 3" id="KW-0328">Glycosyltransferase</keyword>
<dbReference type="PANTHER" id="PTHR36540:SF1">
    <property type="entry name" value="PYRIMIDINE_PURINE NUCLEOSIDE PHOSPHORYLASE"/>
    <property type="match status" value="1"/>
</dbReference>
<reference evidence="7 14" key="3">
    <citation type="submission" date="2018-08" db="EMBL/GenBank/DDBJ databases">
        <title>Genome sequencing of rice bacterial endophytes.</title>
        <authorList>
            <person name="Venturi V."/>
        </authorList>
    </citation>
    <scope>NUCLEOTIDE SEQUENCE [LARGE SCALE GENOMIC DNA]</scope>
    <source>
        <strain evidence="7 14">E1205</strain>
    </source>
</reference>